<dbReference type="InterPro" id="IPR006935">
    <property type="entry name" value="Helicase/UvrB_N"/>
</dbReference>
<evidence type="ECO:0000256" key="4">
    <source>
        <dbReference type="ARBA" id="ARBA00022840"/>
    </source>
</evidence>
<dbReference type="PANTHER" id="PTHR11274:SF0">
    <property type="entry name" value="GENERAL TRANSCRIPTION AND DNA REPAIR FACTOR IIH HELICASE SUBUNIT XPB"/>
    <property type="match status" value="1"/>
</dbReference>
<dbReference type="GO" id="GO:0003677">
    <property type="term" value="F:DNA binding"/>
    <property type="evidence" value="ECO:0007669"/>
    <property type="project" value="InterPro"/>
</dbReference>
<dbReference type="PROSITE" id="PS51192">
    <property type="entry name" value="HELICASE_ATP_BIND_1"/>
    <property type="match status" value="1"/>
</dbReference>
<dbReference type="PANTHER" id="PTHR11274">
    <property type="entry name" value="RAD25/XP-B DNA REPAIR HELICASE"/>
    <property type="match status" value="1"/>
</dbReference>
<sequence>MFIGQKGYTIPKDLLTATQQQELKRQLTFSPQTANSYGDTKEFYAYRESPNKFYTPRFYGLRKYGDVPDQLNPGKPIHIEFRGTIRPDQQDAVDAFMRTRQGLLELPCGFGKTILALYLIHLIQRKTIVIVHKEFLLEQWVERIREFLPNASIGRIQGDTIDIGKDIVIGMLQSISMKSYPKEVFQEFGFTIIDETHHIAAEVFSNALFQLVTPCMLGLSATMERKDGLTKVFKLFLGEIVYSAQRERTQVYVHKVSYSTDNEEYNTVVKNFKGDTNYTSMIKKISEFNPRKECILNILTQILKLPTTKQVMILSHTKQLLSFLHDAIEYRQLGTVGYYVGGMKQSALKDSETKQIVLATFAMAEEALDIKTLTTLILATPKTDVTQAVGRILRVKHEAPLVIDIVDSHPTFVNQWKKRRAYYNSQGYTLVETTHDTYPVPIKKTKQKPVCFLT</sequence>
<dbReference type="AlphaFoldDB" id="A0A6C0AHZ9"/>
<evidence type="ECO:0000259" key="5">
    <source>
        <dbReference type="PROSITE" id="PS51192"/>
    </source>
</evidence>
<evidence type="ECO:0000313" key="6">
    <source>
        <dbReference type="EMBL" id="QHS78995.1"/>
    </source>
</evidence>
<dbReference type="InterPro" id="IPR050615">
    <property type="entry name" value="ATP-dep_DNA_Helicase"/>
</dbReference>
<dbReference type="InterPro" id="IPR027417">
    <property type="entry name" value="P-loop_NTPase"/>
</dbReference>
<dbReference type="GO" id="GO:0005524">
    <property type="term" value="F:ATP binding"/>
    <property type="evidence" value="ECO:0007669"/>
    <property type="project" value="UniProtKB-KW"/>
</dbReference>
<dbReference type="EMBL" id="MN740625">
    <property type="protein sequence ID" value="QHS78995.1"/>
    <property type="molecule type" value="Genomic_DNA"/>
</dbReference>
<keyword evidence="2" id="KW-0378">Hydrolase</keyword>
<dbReference type="Pfam" id="PF04851">
    <property type="entry name" value="ResIII"/>
    <property type="match status" value="1"/>
</dbReference>
<dbReference type="GO" id="GO:0016787">
    <property type="term" value="F:hydrolase activity"/>
    <property type="evidence" value="ECO:0007669"/>
    <property type="project" value="UniProtKB-KW"/>
</dbReference>
<feature type="domain" description="Helicase ATP-binding" evidence="5">
    <location>
        <begin position="93"/>
        <end position="241"/>
    </location>
</feature>
<evidence type="ECO:0000256" key="2">
    <source>
        <dbReference type="ARBA" id="ARBA00022801"/>
    </source>
</evidence>
<dbReference type="Gene3D" id="3.40.50.300">
    <property type="entry name" value="P-loop containing nucleotide triphosphate hydrolases"/>
    <property type="match status" value="2"/>
</dbReference>
<name>A0A6C0AHZ9_9ZZZZ</name>
<evidence type="ECO:0000256" key="1">
    <source>
        <dbReference type="ARBA" id="ARBA00022741"/>
    </source>
</evidence>
<keyword evidence="1" id="KW-0547">Nucleotide-binding</keyword>
<accession>A0A6C0AHZ9</accession>
<dbReference type="SMART" id="SM00487">
    <property type="entry name" value="DEXDc"/>
    <property type="match status" value="1"/>
</dbReference>
<dbReference type="SUPFAM" id="SSF52540">
    <property type="entry name" value="P-loop containing nucleoside triphosphate hydrolases"/>
    <property type="match status" value="2"/>
</dbReference>
<protein>
    <recommendedName>
        <fullName evidence="5">Helicase ATP-binding domain-containing protein</fullName>
    </recommendedName>
</protein>
<dbReference type="CDD" id="cd18785">
    <property type="entry name" value="SF2_C"/>
    <property type="match status" value="1"/>
</dbReference>
<proteinExistence type="predicted"/>
<evidence type="ECO:0000256" key="3">
    <source>
        <dbReference type="ARBA" id="ARBA00022806"/>
    </source>
</evidence>
<dbReference type="InterPro" id="IPR014001">
    <property type="entry name" value="Helicase_ATP-bd"/>
</dbReference>
<dbReference type="CDD" id="cd17926">
    <property type="entry name" value="DEXHc_RE"/>
    <property type="match status" value="1"/>
</dbReference>
<dbReference type="GO" id="GO:0004386">
    <property type="term" value="F:helicase activity"/>
    <property type="evidence" value="ECO:0007669"/>
    <property type="project" value="UniProtKB-KW"/>
</dbReference>
<organism evidence="6">
    <name type="scientific">viral metagenome</name>
    <dbReference type="NCBI Taxonomy" id="1070528"/>
    <lineage>
        <taxon>unclassified sequences</taxon>
        <taxon>metagenomes</taxon>
        <taxon>organismal metagenomes</taxon>
    </lineage>
</organism>
<reference evidence="6" key="1">
    <citation type="journal article" date="2020" name="Nature">
        <title>Giant virus diversity and host interactions through global metagenomics.</title>
        <authorList>
            <person name="Schulz F."/>
            <person name="Roux S."/>
            <person name="Paez-Espino D."/>
            <person name="Jungbluth S."/>
            <person name="Walsh D.A."/>
            <person name="Denef V.J."/>
            <person name="McMahon K.D."/>
            <person name="Konstantinidis K.T."/>
            <person name="Eloe-Fadrosh E.A."/>
            <person name="Kyrpides N.C."/>
            <person name="Woyke T."/>
        </authorList>
    </citation>
    <scope>NUCLEOTIDE SEQUENCE</scope>
    <source>
        <strain evidence="6">GVMAG-S-1035118-87</strain>
    </source>
</reference>
<keyword evidence="3" id="KW-0347">Helicase</keyword>
<keyword evidence="4" id="KW-0067">ATP-binding</keyword>